<dbReference type="InterPro" id="IPR045324">
    <property type="entry name" value="Small_multidrug_res"/>
</dbReference>
<comment type="caution">
    <text evidence="9">The sequence shown here is derived from an EMBL/GenBank/DDBJ whole genome shotgun (WGS) entry which is preliminary data.</text>
</comment>
<sequence length="107" mass="10736">MYGAITLLLGAIAIEVFATASLPKADGFRAPGWSAAVIVGYAASIWMLSLVVRTMSVSIAYALWAGIGTAMVAVVGMALGESMTLAKAVSLALIVAGVIGLNLAGAH</sequence>
<dbReference type="EMBL" id="VUJW01000003">
    <property type="protein sequence ID" value="KAA1427780.1"/>
    <property type="molecule type" value="Genomic_DNA"/>
</dbReference>
<dbReference type="SUPFAM" id="SSF103481">
    <property type="entry name" value="Multidrug resistance efflux transporter EmrE"/>
    <property type="match status" value="1"/>
</dbReference>
<comment type="similarity">
    <text evidence="7">Belongs to the drug/metabolite transporter (DMT) superfamily. Small multidrug resistance (SMR) (TC 2.A.7.1) family.</text>
</comment>
<dbReference type="InterPro" id="IPR000390">
    <property type="entry name" value="Small_drug/metabolite_transptr"/>
</dbReference>
<keyword evidence="2" id="KW-0813">Transport</keyword>
<keyword evidence="6 8" id="KW-0472">Membrane</keyword>
<evidence type="ECO:0000256" key="8">
    <source>
        <dbReference type="SAM" id="Phobius"/>
    </source>
</evidence>
<evidence type="ECO:0000313" key="9">
    <source>
        <dbReference type="EMBL" id="KAA1427780.1"/>
    </source>
</evidence>
<reference evidence="9 10" key="2">
    <citation type="submission" date="2019-09" db="EMBL/GenBank/DDBJ databases">
        <authorList>
            <person name="Jin C."/>
        </authorList>
    </citation>
    <scope>NUCLEOTIDE SEQUENCE [LARGE SCALE GENOMIC DNA]</scope>
    <source>
        <strain evidence="9 10">BN140041</strain>
    </source>
</reference>
<evidence type="ECO:0000256" key="6">
    <source>
        <dbReference type="ARBA" id="ARBA00023136"/>
    </source>
</evidence>
<feature type="transmembrane region" description="Helical" evidence="8">
    <location>
        <begin position="59"/>
        <end position="79"/>
    </location>
</feature>
<dbReference type="InterPro" id="IPR037185">
    <property type="entry name" value="EmrE-like"/>
</dbReference>
<evidence type="ECO:0000256" key="5">
    <source>
        <dbReference type="ARBA" id="ARBA00022989"/>
    </source>
</evidence>
<evidence type="ECO:0000256" key="1">
    <source>
        <dbReference type="ARBA" id="ARBA00004651"/>
    </source>
</evidence>
<name>A0A5B1M7N5_9ACTN</name>
<dbReference type="Proteomes" id="UP000324351">
    <property type="component" value="Unassembled WGS sequence"/>
</dbReference>
<dbReference type="GO" id="GO:0005886">
    <property type="term" value="C:plasma membrane"/>
    <property type="evidence" value="ECO:0007669"/>
    <property type="project" value="UniProtKB-SubCell"/>
</dbReference>
<dbReference type="GO" id="GO:0022857">
    <property type="term" value="F:transmembrane transporter activity"/>
    <property type="evidence" value="ECO:0007669"/>
    <property type="project" value="InterPro"/>
</dbReference>
<accession>A0A5B1M7N5</accession>
<evidence type="ECO:0000313" key="10">
    <source>
        <dbReference type="Proteomes" id="UP000324351"/>
    </source>
</evidence>
<feature type="transmembrane region" description="Helical" evidence="8">
    <location>
        <begin position="34"/>
        <end position="52"/>
    </location>
</feature>
<feature type="transmembrane region" description="Helical" evidence="8">
    <location>
        <begin position="85"/>
        <end position="104"/>
    </location>
</feature>
<evidence type="ECO:0000256" key="4">
    <source>
        <dbReference type="ARBA" id="ARBA00022692"/>
    </source>
</evidence>
<dbReference type="Gene3D" id="1.10.3730.20">
    <property type="match status" value="1"/>
</dbReference>
<dbReference type="PANTHER" id="PTHR30561">
    <property type="entry name" value="SMR FAMILY PROTON-DEPENDENT DRUG EFFLUX TRANSPORTER SUGE"/>
    <property type="match status" value="1"/>
</dbReference>
<keyword evidence="5 8" id="KW-1133">Transmembrane helix</keyword>
<reference evidence="9 10" key="1">
    <citation type="submission" date="2019-09" db="EMBL/GenBank/DDBJ databases">
        <title>Nocardioides panacisoli sp. nov., isolated from the soil of a ginseng field.</title>
        <authorList>
            <person name="Cho C."/>
        </authorList>
    </citation>
    <scope>NUCLEOTIDE SEQUENCE [LARGE SCALE GENOMIC DNA]</scope>
    <source>
        <strain evidence="9 10">BN140041</strain>
    </source>
</reference>
<dbReference type="RefSeq" id="WP_149750198.1">
    <property type="nucleotide sequence ID" value="NZ_VUJW01000003.1"/>
</dbReference>
<keyword evidence="4 7" id="KW-0812">Transmembrane</keyword>
<dbReference type="PANTHER" id="PTHR30561:SF1">
    <property type="entry name" value="MULTIDRUG TRANSPORTER EMRE"/>
    <property type="match status" value="1"/>
</dbReference>
<keyword evidence="3" id="KW-1003">Cell membrane</keyword>
<evidence type="ECO:0000256" key="3">
    <source>
        <dbReference type="ARBA" id="ARBA00022475"/>
    </source>
</evidence>
<dbReference type="Pfam" id="PF00893">
    <property type="entry name" value="Multi_Drug_Res"/>
    <property type="match status" value="1"/>
</dbReference>
<comment type="subcellular location">
    <subcellularLocation>
        <location evidence="1 7">Cell membrane</location>
        <topology evidence="1 7">Multi-pass membrane protein</topology>
    </subcellularLocation>
</comment>
<organism evidence="9 10">
    <name type="scientific">Nocardioides antri</name>
    <dbReference type="NCBI Taxonomy" id="2607659"/>
    <lineage>
        <taxon>Bacteria</taxon>
        <taxon>Bacillati</taxon>
        <taxon>Actinomycetota</taxon>
        <taxon>Actinomycetes</taxon>
        <taxon>Propionibacteriales</taxon>
        <taxon>Nocardioidaceae</taxon>
        <taxon>Nocardioides</taxon>
    </lineage>
</organism>
<evidence type="ECO:0000256" key="2">
    <source>
        <dbReference type="ARBA" id="ARBA00022448"/>
    </source>
</evidence>
<proteinExistence type="inferred from homology"/>
<keyword evidence="10" id="KW-1185">Reference proteome</keyword>
<gene>
    <name evidence="9" type="ORF">F0U47_10155</name>
</gene>
<evidence type="ECO:0000256" key="7">
    <source>
        <dbReference type="RuleBase" id="RU003942"/>
    </source>
</evidence>
<dbReference type="AlphaFoldDB" id="A0A5B1M7N5"/>
<protein>
    <submittedName>
        <fullName evidence="9">Multidrug efflux SMR transporter</fullName>
    </submittedName>
</protein>